<evidence type="ECO:0000259" key="3">
    <source>
        <dbReference type="Pfam" id="PF05175"/>
    </source>
</evidence>
<dbReference type="InterPro" id="IPR029063">
    <property type="entry name" value="SAM-dependent_MTases_sf"/>
</dbReference>
<dbReference type="CDD" id="cd02440">
    <property type="entry name" value="AdoMet_MTases"/>
    <property type="match status" value="1"/>
</dbReference>
<feature type="domain" description="Methyltransferase small" evidence="3">
    <location>
        <begin position="35"/>
        <end position="203"/>
    </location>
</feature>
<dbReference type="GO" id="GO:0052916">
    <property type="term" value="F:23S rRNA (guanine(1835)-N(2))-methyltransferase activity"/>
    <property type="evidence" value="ECO:0007669"/>
    <property type="project" value="UniProtKB-EC"/>
</dbReference>
<name>A0ABV8SE55_9BACL</name>
<protein>
    <submittedName>
        <fullName evidence="4">Class I SAM-dependent methyltransferase</fullName>
        <ecNumber evidence="4">2.1.1.172</ecNumber>
        <ecNumber evidence="4">2.1.1.174</ecNumber>
    </submittedName>
</protein>
<dbReference type="SUPFAM" id="SSF53335">
    <property type="entry name" value="S-adenosyl-L-methionine-dependent methyltransferases"/>
    <property type="match status" value="1"/>
</dbReference>
<dbReference type="InterPro" id="IPR007848">
    <property type="entry name" value="Small_mtfrase_dom"/>
</dbReference>
<dbReference type="EMBL" id="JBHSED010000031">
    <property type="protein sequence ID" value="MFC4304649.1"/>
    <property type="molecule type" value="Genomic_DNA"/>
</dbReference>
<evidence type="ECO:0000256" key="1">
    <source>
        <dbReference type="ARBA" id="ARBA00022603"/>
    </source>
</evidence>
<accession>A0ABV8SE55</accession>
<dbReference type="Gene3D" id="3.40.50.150">
    <property type="entry name" value="Vaccinia Virus protein VP39"/>
    <property type="match status" value="1"/>
</dbReference>
<keyword evidence="2 4" id="KW-0808">Transferase</keyword>
<evidence type="ECO:0000256" key="2">
    <source>
        <dbReference type="ARBA" id="ARBA00022679"/>
    </source>
</evidence>
<evidence type="ECO:0000313" key="5">
    <source>
        <dbReference type="Proteomes" id="UP001595755"/>
    </source>
</evidence>
<dbReference type="InterPro" id="IPR046977">
    <property type="entry name" value="RsmC/RlmG"/>
</dbReference>
<dbReference type="GO" id="GO:0052914">
    <property type="term" value="F:16S rRNA (guanine(1207)-N(2))-methyltransferase activity"/>
    <property type="evidence" value="ECO:0007669"/>
    <property type="project" value="UniProtKB-EC"/>
</dbReference>
<dbReference type="Proteomes" id="UP001595755">
    <property type="component" value="Unassembled WGS sequence"/>
</dbReference>
<reference evidence="5" key="1">
    <citation type="journal article" date="2019" name="Int. J. Syst. Evol. Microbiol.">
        <title>The Global Catalogue of Microorganisms (GCM) 10K type strain sequencing project: providing services to taxonomists for standard genome sequencing and annotation.</title>
        <authorList>
            <consortium name="The Broad Institute Genomics Platform"/>
            <consortium name="The Broad Institute Genome Sequencing Center for Infectious Disease"/>
            <person name="Wu L."/>
            <person name="Ma J."/>
        </authorList>
    </citation>
    <scope>NUCLEOTIDE SEQUENCE [LARGE SCALE GENOMIC DNA]</scope>
    <source>
        <strain evidence="5">CGMCC 4.1641</strain>
    </source>
</reference>
<organism evidence="4 5">
    <name type="scientific">Cohnella boryungensis</name>
    <dbReference type="NCBI Taxonomy" id="768479"/>
    <lineage>
        <taxon>Bacteria</taxon>
        <taxon>Bacillati</taxon>
        <taxon>Bacillota</taxon>
        <taxon>Bacilli</taxon>
        <taxon>Bacillales</taxon>
        <taxon>Paenibacillaceae</taxon>
        <taxon>Cohnella</taxon>
    </lineage>
</organism>
<sequence length="211" mass="23140">MKCGGAWVNDHYYSTKPQSASNRRAFEASHRGIQLRLTSDAGVFSRDGVDYGSRVLIEHMEIPENARVLDIGCGYGPIGLVAARLAPQGHVKLIDINERAVELARLNAEANGIHNVSFGQSDLFEAVQDESFDVILSNPPIRAGKAVVHRLFAESIGFLKPGGTLWVIIQNKQGAASARSKLEEIFGEDEVSEITKDKGFRLYRCTNAKTK</sequence>
<evidence type="ECO:0000313" key="4">
    <source>
        <dbReference type="EMBL" id="MFC4304649.1"/>
    </source>
</evidence>
<keyword evidence="5" id="KW-1185">Reference proteome</keyword>
<dbReference type="PANTHER" id="PTHR47816">
    <property type="entry name" value="RIBOSOMAL RNA SMALL SUBUNIT METHYLTRANSFERASE C"/>
    <property type="match status" value="1"/>
</dbReference>
<dbReference type="PANTHER" id="PTHR47816:SF4">
    <property type="entry name" value="RIBOSOMAL RNA SMALL SUBUNIT METHYLTRANSFERASE C"/>
    <property type="match status" value="1"/>
</dbReference>
<gene>
    <name evidence="4" type="ORF">ACFO1S_14560</name>
</gene>
<comment type="caution">
    <text evidence="4">The sequence shown here is derived from an EMBL/GenBank/DDBJ whole genome shotgun (WGS) entry which is preliminary data.</text>
</comment>
<proteinExistence type="predicted"/>
<keyword evidence="1 4" id="KW-0489">Methyltransferase</keyword>
<dbReference type="RefSeq" id="WP_378127012.1">
    <property type="nucleotide sequence ID" value="NZ_JBHSED010000031.1"/>
</dbReference>
<dbReference type="Pfam" id="PF05175">
    <property type="entry name" value="MTS"/>
    <property type="match status" value="1"/>
</dbReference>
<dbReference type="EC" id="2.1.1.172" evidence="4"/>
<dbReference type="EC" id="2.1.1.174" evidence="4"/>